<gene>
    <name evidence="2" type="ORF">CTEST_10315</name>
</gene>
<organism evidence="2 3">
    <name type="scientific">Corynebacterium testudinoris</name>
    <dbReference type="NCBI Taxonomy" id="136857"/>
    <lineage>
        <taxon>Bacteria</taxon>
        <taxon>Bacillati</taxon>
        <taxon>Actinomycetota</taxon>
        <taxon>Actinomycetes</taxon>
        <taxon>Mycobacteriales</taxon>
        <taxon>Corynebacteriaceae</taxon>
        <taxon>Corynebacterium</taxon>
    </lineage>
</organism>
<dbReference type="EMBL" id="CP011545">
    <property type="protein sequence ID" value="AKK09486.1"/>
    <property type="molecule type" value="Genomic_DNA"/>
</dbReference>
<evidence type="ECO:0000256" key="1">
    <source>
        <dbReference type="SAM" id="Phobius"/>
    </source>
</evidence>
<keyword evidence="1" id="KW-0812">Transmembrane</keyword>
<reference evidence="3" key="2">
    <citation type="submission" date="2015-05" db="EMBL/GenBank/DDBJ databases">
        <title>Complete genome sequence of Corynebacterium testudinoris DSM 44614, recovered from necrotic lesions in the mouth of a tortoise.</title>
        <authorList>
            <person name="Ruckert C."/>
            <person name="Albersmeier A."/>
            <person name="Winkler A."/>
            <person name="Tauch A."/>
        </authorList>
    </citation>
    <scope>NUCLEOTIDE SEQUENCE [LARGE SCALE GENOMIC DNA]</scope>
    <source>
        <strain evidence="3">DSM 44614</strain>
    </source>
</reference>
<dbReference type="Proteomes" id="UP000035540">
    <property type="component" value="Chromosome"/>
</dbReference>
<dbReference type="KEGG" id="cted:CTEST_10315"/>
<keyword evidence="3" id="KW-1185">Reference proteome</keyword>
<sequence>MVPMTDMSSRPTAPFTAFRRRVIGWFIALVAVTLIALILTTRTVLQSGVAESANEDVVQEIEEFVTFTEEGRDPETAEPFASPDRLLQVYLSRQIPSPDEALVGVIGGQLVQMDAGPRPLLAGEPLVEAALSSPQAAGVVDDELRGAVHWGTVTIADSDATLLVARFMDTDTAAVNATLRAMLFTGLGALVLASGLAWVVARRIHDEAVVTLQERIDAADAAYRGILTRAARQPNPAALAALADLPPGVRGDHRATVPVAAEVVVGDVVTHIPAACLVGPLPKASLAVDREVVARALAECARFFDSPLEVSASMHGAHVRISLTGPARLEPSELAGLFDWQPAADGGGELGGVLLRAVADHYGGHAWVASEAEAGLSLGVDLPVVEVAK</sequence>
<evidence type="ECO:0000313" key="2">
    <source>
        <dbReference type="EMBL" id="AKK09486.1"/>
    </source>
</evidence>
<reference evidence="2 3" key="1">
    <citation type="journal article" date="2015" name="Genome Announc.">
        <title>Complete Genome Sequence of the Type Strain Corynebacterium testudinoris DSM 44614, Recovered from Necrotic Lesions in the Mouth of a Tortoise.</title>
        <authorList>
            <person name="Ruckert C."/>
            <person name="Kriete M."/>
            <person name="Jaenicke S."/>
            <person name="Winkler A."/>
            <person name="Tauch A."/>
        </authorList>
    </citation>
    <scope>NUCLEOTIDE SEQUENCE [LARGE SCALE GENOMIC DNA]</scope>
    <source>
        <strain evidence="2 3">DSM 44614</strain>
    </source>
</reference>
<keyword evidence="1" id="KW-0472">Membrane</keyword>
<dbReference type="PATRIC" id="fig|136857.5.peg.2049"/>
<protein>
    <submittedName>
        <fullName evidence="2">Uncharacterized protein</fullName>
    </submittedName>
</protein>
<feature type="transmembrane region" description="Helical" evidence="1">
    <location>
        <begin position="181"/>
        <end position="201"/>
    </location>
</feature>
<evidence type="ECO:0000313" key="3">
    <source>
        <dbReference type="Proteomes" id="UP000035540"/>
    </source>
</evidence>
<name>A0A0G3H7U8_9CORY</name>
<accession>A0A0G3H7U8</accession>
<keyword evidence="1" id="KW-1133">Transmembrane helix</keyword>
<feature type="transmembrane region" description="Helical" evidence="1">
    <location>
        <begin position="22"/>
        <end position="39"/>
    </location>
</feature>
<dbReference type="STRING" id="136857.CTEST_10315"/>
<dbReference type="AlphaFoldDB" id="A0A0G3H7U8"/>
<proteinExistence type="predicted"/>